<evidence type="ECO:0000256" key="1">
    <source>
        <dbReference type="ARBA" id="ARBA00004370"/>
    </source>
</evidence>
<feature type="domain" description="HAMP" evidence="8">
    <location>
        <begin position="252"/>
        <end position="304"/>
    </location>
</feature>
<comment type="caution">
    <text evidence="9">The sequence shown here is derived from an EMBL/GenBank/DDBJ whole genome shotgun (WGS) entry which is preliminary data.</text>
</comment>
<dbReference type="CDD" id="cd06225">
    <property type="entry name" value="HAMP"/>
    <property type="match status" value="1"/>
</dbReference>
<reference evidence="9 10" key="1">
    <citation type="submission" date="2019-10" db="EMBL/GenBank/DDBJ databases">
        <title>Epibacterium sp. nov., isolated from seawater.</title>
        <authorList>
            <person name="Zhang X."/>
            <person name="Li N."/>
        </authorList>
    </citation>
    <scope>NUCLEOTIDE SEQUENCE [LARGE SCALE GENOMIC DNA]</scope>
    <source>
        <strain evidence="9 10">SM1979</strain>
    </source>
</reference>
<keyword evidence="2" id="KW-0145">Chemotaxis</keyword>
<dbReference type="GO" id="GO:0007165">
    <property type="term" value="P:signal transduction"/>
    <property type="evidence" value="ECO:0007669"/>
    <property type="project" value="UniProtKB-KW"/>
</dbReference>
<evidence type="ECO:0000259" key="8">
    <source>
        <dbReference type="PROSITE" id="PS50885"/>
    </source>
</evidence>
<dbReference type="AlphaFoldDB" id="A0A843YEA8"/>
<dbReference type="InterPro" id="IPR004090">
    <property type="entry name" value="Chemotax_Me-accpt_rcpt"/>
</dbReference>
<dbReference type="Pfam" id="PF00672">
    <property type="entry name" value="HAMP"/>
    <property type="match status" value="1"/>
</dbReference>
<feature type="compositionally biased region" description="Polar residues" evidence="5">
    <location>
        <begin position="314"/>
        <end position="324"/>
    </location>
</feature>
<dbReference type="Gene3D" id="6.10.340.10">
    <property type="match status" value="1"/>
</dbReference>
<dbReference type="GO" id="GO:0004888">
    <property type="term" value="F:transmembrane signaling receptor activity"/>
    <property type="evidence" value="ECO:0007669"/>
    <property type="project" value="InterPro"/>
</dbReference>
<dbReference type="PANTHER" id="PTHR43531">
    <property type="entry name" value="PROTEIN ICFG"/>
    <property type="match status" value="1"/>
</dbReference>
<dbReference type="InterPro" id="IPR003660">
    <property type="entry name" value="HAMP_dom"/>
</dbReference>
<gene>
    <name evidence="9" type="ORF">GFB49_04965</name>
</gene>
<keyword evidence="6" id="KW-0472">Membrane</keyword>
<dbReference type="PANTHER" id="PTHR43531:SF11">
    <property type="entry name" value="METHYL-ACCEPTING CHEMOTAXIS PROTEIN 3"/>
    <property type="match status" value="1"/>
</dbReference>
<name>A0A843YEA8_9RHOB</name>
<feature type="transmembrane region" description="Helical" evidence="6">
    <location>
        <begin position="16"/>
        <end position="36"/>
    </location>
</feature>
<evidence type="ECO:0000259" key="7">
    <source>
        <dbReference type="PROSITE" id="PS50111"/>
    </source>
</evidence>
<keyword evidence="6" id="KW-1133">Transmembrane helix</keyword>
<evidence type="ECO:0000256" key="4">
    <source>
        <dbReference type="PROSITE-ProRule" id="PRU00284"/>
    </source>
</evidence>
<dbReference type="PROSITE" id="PS50111">
    <property type="entry name" value="CHEMOTAXIS_TRANSDUC_2"/>
    <property type="match status" value="1"/>
</dbReference>
<dbReference type="SMART" id="SM00304">
    <property type="entry name" value="HAMP"/>
    <property type="match status" value="2"/>
</dbReference>
<feature type="domain" description="HAMP" evidence="8">
    <location>
        <begin position="189"/>
        <end position="242"/>
    </location>
</feature>
<dbReference type="PRINTS" id="PR00260">
    <property type="entry name" value="CHEMTRNSDUCR"/>
</dbReference>
<feature type="transmembrane region" description="Helical" evidence="6">
    <location>
        <begin position="167"/>
        <end position="187"/>
    </location>
</feature>
<dbReference type="GO" id="GO:0016020">
    <property type="term" value="C:membrane"/>
    <property type="evidence" value="ECO:0007669"/>
    <property type="project" value="UniProtKB-SubCell"/>
</dbReference>
<evidence type="ECO:0000313" key="10">
    <source>
        <dbReference type="Proteomes" id="UP000444174"/>
    </source>
</evidence>
<accession>A0A843YEA8</accession>
<dbReference type="InterPro" id="IPR051310">
    <property type="entry name" value="MCP_chemotaxis"/>
</dbReference>
<evidence type="ECO:0000256" key="6">
    <source>
        <dbReference type="SAM" id="Phobius"/>
    </source>
</evidence>
<keyword evidence="4" id="KW-0807">Transducer</keyword>
<comment type="subcellular location">
    <subcellularLocation>
        <location evidence="1">Membrane</location>
    </subcellularLocation>
</comment>
<keyword evidence="6" id="KW-0812">Transmembrane</keyword>
<sequence length="596" mass="63596">MLKTTRFKNMPVKLKILLPGLTGLLIMMFVITVFWANTLSNALYEAFEEKVALTNSYVAAPLATAAWNYDSELADSTLQSLSQQDSFVFAQVVSAGDVLAETSKSGQMEPSWLETSVAMLEAETLRQEAGALTFFQTPLSFDGEVAGSLIWALDTSIIAQEVNSANITATVLGLVFFASFAVMLFLISSGVANPIATVVSHIDALQKGDQNREIPEAERRDEIGALGKALVSFRDANAEAKRMEEEKHRADAAQQQVVDRLSDAIGKLATGDLTNSIENTFPEKYEQLRTDFNSLIDRLRETISSVVGTAESIRSGSSEITQASDDLARRTESQAATLEETAAALDELTASVRKAADGASSVSETMQDAKSEAVDSSEVVSSAVEAMNAIQESSNRISQIIGVIDDIAFQTNLLALNAGVEAARAGEAGRGFAVVASEVRALAQRSSDAATEIKTLIGDSYRQVEHGVDLVGKTGEALHSIVGQVTQISGLISEIAQGASEQSGGLAEINTGMIELDKVTQQNAAMVEEATAASHMLKGDAANLSKMVSYFKLKEGAAVVQMTQRQTVSFEDDEWSVPEETTTAVAGGGRAQWTDF</sequence>
<evidence type="ECO:0000313" key="9">
    <source>
        <dbReference type="EMBL" id="MQQ07794.1"/>
    </source>
</evidence>
<dbReference type="GO" id="GO:0006935">
    <property type="term" value="P:chemotaxis"/>
    <property type="evidence" value="ECO:0007669"/>
    <property type="project" value="UniProtKB-KW"/>
</dbReference>
<dbReference type="Pfam" id="PF00015">
    <property type="entry name" value="MCPsignal"/>
    <property type="match status" value="1"/>
</dbReference>
<dbReference type="EMBL" id="WIBF01000002">
    <property type="protein sequence ID" value="MQQ07794.1"/>
    <property type="molecule type" value="Genomic_DNA"/>
</dbReference>
<dbReference type="InterPro" id="IPR004089">
    <property type="entry name" value="MCPsignal_dom"/>
</dbReference>
<dbReference type="Proteomes" id="UP000444174">
    <property type="component" value="Unassembled WGS sequence"/>
</dbReference>
<dbReference type="SUPFAM" id="SSF58104">
    <property type="entry name" value="Methyl-accepting chemotaxis protein (MCP) signaling domain"/>
    <property type="match status" value="1"/>
</dbReference>
<protein>
    <submittedName>
        <fullName evidence="9">HAMP domain-containing protein</fullName>
    </submittedName>
</protein>
<feature type="region of interest" description="Disordered" evidence="5">
    <location>
        <begin position="314"/>
        <end position="334"/>
    </location>
</feature>
<proteinExistence type="inferred from homology"/>
<dbReference type="PROSITE" id="PS50885">
    <property type="entry name" value="HAMP"/>
    <property type="match status" value="2"/>
</dbReference>
<evidence type="ECO:0000256" key="3">
    <source>
        <dbReference type="ARBA" id="ARBA00029447"/>
    </source>
</evidence>
<dbReference type="RefSeq" id="WP_153214985.1">
    <property type="nucleotide sequence ID" value="NZ_WIBF01000002.1"/>
</dbReference>
<feature type="domain" description="Methyl-accepting transducer" evidence="7">
    <location>
        <begin position="309"/>
        <end position="538"/>
    </location>
</feature>
<evidence type="ECO:0000256" key="2">
    <source>
        <dbReference type="ARBA" id="ARBA00022500"/>
    </source>
</evidence>
<comment type="similarity">
    <text evidence="3">Belongs to the methyl-accepting chemotaxis (MCP) protein family.</text>
</comment>
<dbReference type="Gene3D" id="1.10.287.950">
    <property type="entry name" value="Methyl-accepting chemotaxis protein"/>
    <property type="match status" value="1"/>
</dbReference>
<evidence type="ECO:0000256" key="5">
    <source>
        <dbReference type="SAM" id="MobiDB-lite"/>
    </source>
</evidence>
<dbReference type="SUPFAM" id="SSF158472">
    <property type="entry name" value="HAMP domain-like"/>
    <property type="match status" value="1"/>
</dbReference>
<dbReference type="CDD" id="cd11386">
    <property type="entry name" value="MCP_signal"/>
    <property type="match status" value="1"/>
</dbReference>
<dbReference type="SMART" id="SM00283">
    <property type="entry name" value="MA"/>
    <property type="match status" value="1"/>
</dbReference>
<dbReference type="FunFam" id="1.10.287.950:FF:000001">
    <property type="entry name" value="Methyl-accepting chemotaxis sensory transducer"/>
    <property type="match status" value="1"/>
</dbReference>
<keyword evidence="10" id="KW-1185">Reference proteome</keyword>
<organism evidence="9 10">
    <name type="scientific">Tritonibacter litoralis</name>
    <dbReference type="NCBI Taxonomy" id="2662264"/>
    <lineage>
        <taxon>Bacteria</taxon>
        <taxon>Pseudomonadati</taxon>
        <taxon>Pseudomonadota</taxon>
        <taxon>Alphaproteobacteria</taxon>
        <taxon>Rhodobacterales</taxon>
        <taxon>Paracoccaceae</taxon>
        <taxon>Tritonibacter</taxon>
    </lineage>
</organism>